<accession>A0A2S8GTB8</accession>
<keyword evidence="1" id="KW-0813">Transport</keyword>
<dbReference type="SUPFAM" id="SSF49503">
    <property type="entry name" value="Cupredoxins"/>
    <property type="match status" value="1"/>
</dbReference>
<dbReference type="Gene3D" id="2.60.40.420">
    <property type="entry name" value="Cupredoxins - blue copper proteins"/>
    <property type="match status" value="1"/>
</dbReference>
<name>A0A2S8GTB8_9BACT</name>
<dbReference type="EMBL" id="PUHZ01000004">
    <property type="protein sequence ID" value="PQO47663.1"/>
    <property type="molecule type" value="Genomic_DNA"/>
</dbReference>
<keyword evidence="3" id="KW-0249">Electron transport</keyword>
<evidence type="ECO:0000259" key="5">
    <source>
        <dbReference type="Pfam" id="PF00127"/>
    </source>
</evidence>
<gene>
    <name evidence="6" type="ORF">C5Y93_03125</name>
</gene>
<protein>
    <recommendedName>
        <fullName evidence="5">Blue (type 1) copper domain-containing protein</fullName>
    </recommendedName>
</protein>
<dbReference type="Pfam" id="PF00127">
    <property type="entry name" value="Copper-bind"/>
    <property type="match status" value="1"/>
</dbReference>
<reference evidence="6 7" key="1">
    <citation type="submission" date="2018-02" db="EMBL/GenBank/DDBJ databases">
        <title>Comparative genomes isolates from brazilian mangrove.</title>
        <authorList>
            <person name="Araujo J.E."/>
            <person name="Taketani R.G."/>
            <person name="Silva M.C.P."/>
            <person name="Loureco M.V."/>
            <person name="Andreote F.D."/>
        </authorList>
    </citation>
    <scope>NUCLEOTIDE SEQUENCE [LARGE SCALE GENOMIC DNA]</scope>
    <source>
        <strain evidence="6 7">Nap-Phe MGV</strain>
    </source>
</reference>
<evidence type="ECO:0000256" key="2">
    <source>
        <dbReference type="ARBA" id="ARBA00022723"/>
    </source>
</evidence>
<dbReference type="RefSeq" id="WP_105333923.1">
    <property type="nucleotide sequence ID" value="NZ_PUHZ01000004.1"/>
</dbReference>
<evidence type="ECO:0000256" key="1">
    <source>
        <dbReference type="ARBA" id="ARBA00022448"/>
    </source>
</evidence>
<dbReference type="PANTHER" id="PTHR38439:SF3">
    <property type="entry name" value="COPPER-RESISTANT CUPROPROTEIN COPI"/>
    <property type="match status" value="1"/>
</dbReference>
<evidence type="ECO:0000256" key="4">
    <source>
        <dbReference type="ARBA" id="ARBA00023008"/>
    </source>
</evidence>
<dbReference type="InterPro" id="IPR028871">
    <property type="entry name" value="BlueCu_1_BS"/>
</dbReference>
<dbReference type="InterPro" id="IPR008972">
    <property type="entry name" value="Cupredoxin"/>
</dbReference>
<proteinExistence type="predicted"/>
<dbReference type="Proteomes" id="UP000237819">
    <property type="component" value="Unassembled WGS sequence"/>
</dbReference>
<evidence type="ECO:0000256" key="3">
    <source>
        <dbReference type="ARBA" id="ARBA00022982"/>
    </source>
</evidence>
<dbReference type="AlphaFoldDB" id="A0A2S8GTB8"/>
<dbReference type="GO" id="GO:0009055">
    <property type="term" value="F:electron transfer activity"/>
    <property type="evidence" value="ECO:0007669"/>
    <property type="project" value="InterPro"/>
</dbReference>
<organism evidence="6 7">
    <name type="scientific">Blastopirellula marina</name>
    <dbReference type="NCBI Taxonomy" id="124"/>
    <lineage>
        <taxon>Bacteria</taxon>
        <taxon>Pseudomonadati</taxon>
        <taxon>Planctomycetota</taxon>
        <taxon>Planctomycetia</taxon>
        <taxon>Pirellulales</taxon>
        <taxon>Pirellulaceae</taxon>
        <taxon>Blastopirellula</taxon>
    </lineage>
</organism>
<dbReference type="InterPro" id="IPR000923">
    <property type="entry name" value="BlueCu_1"/>
</dbReference>
<dbReference type="PANTHER" id="PTHR38439">
    <property type="entry name" value="AURACYANIN-B"/>
    <property type="match status" value="1"/>
</dbReference>
<evidence type="ECO:0000313" key="7">
    <source>
        <dbReference type="Proteomes" id="UP000237819"/>
    </source>
</evidence>
<evidence type="ECO:0000313" key="6">
    <source>
        <dbReference type="EMBL" id="PQO47663.1"/>
    </source>
</evidence>
<keyword evidence="2" id="KW-0479">Metal-binding</keyword>
<dbReference type="OrthoDB" id="9814063at2"/>
<keyword evidence="4" id="KW-0186">Copper</keyword>
<sequence length="127" mass="14038">MQTASDHATDDLRFNAQVSLALLQRDAGQFAASDQPFAQIPGYRPTEKVIAAHPLLSDLANKFVADPAAVLKQYVPQTDDVLAYTDIVPPGKNFTIYFIAPQQPGRYPYLCTFPGHWMVMNGELVVE</sequence>
<dbReference type="InterPro" id="IPR050845">
    <property type="entry name" value="Cu-binding_ET"/>
</dbReference>
<dbReference type="PROSITE" id="PS00196">
    <property type="entry name" value="COPPER_BLUE"/>
    <property type="match status" value="1"/>
</dbReference>
<comment type="caution">
    <text evidence="6">The sequence shown here is derived from an EMBL/GenBank/DDBJ whole genome shotgun (WGS) entry which is preliminary data.</text>
</comment>
<dbReference type="GO" id="GO:0005507">
    <property type="term" value="F:copper ion binding"/>
    <property type="evidence" value="ECO:0007669"/>
    <property type="project" value="InterPro"/>
</dbReference>
<feature type="domain" description="Blue (type 1) copper" evidence="5">
    <location>
        <begin position="74"/>
        <end position="127"/>
    </location>
</feature>